<gene>
    <name evidence="1" type="ORF">FVR03_13670</name>
</gene>
<dbReference type="Pfam" id="PF26622">
    <property type="entry name" value="DUF8199"/>
    <property type="match status" value="1"/>
</dbReference>
<dbReference type="NCBIfam" id="NF047658">
    <property type="entry name" value="HYC_CC_PP"/>
    <property type="match status" value="1"/>
</dbReference>
<dbReference type="InterPro" id="IPR058512">
    <property type="entry name" value="DUF8199"/>
</dbReference>
<dbReference type="EMBL" id="VRTY01000049">
    <property type="protein sequence ID" value="TXK44466.1"/>
    <property type="molecule type" value="Genomic_DNA"/>
</dbReference>
<proteinExistence type="predicted"/>
<dbReference type="AlphaFoldDB" id="A0A5C8K5Z0"/>
<accession>A0A5C8K5Z0</accession>
<protein>
    <submittedName>
        <fullName evidence="1">Uncharacterized protein</fullName>
    </submittedName>
</protein>
<comment type="caution">
    <text evidence="1">The sequence shown here is derived from an EMBL/GenBank/DDBJ whole genome shotgun (WGS) entry which is preliminary data.</text>
</comment>
<keyword evidence="2" id="KW-1185">Reference proteome</keyword>
<name>A0A5C8K5Z0_9BACT</name>
<evidence type="ECO:0000313" key="1">
    <source>
        <dbReference type="EMBL" id="TXK44466.1"/>
    </source>
</evidence>
<evidence type="ECO:0000313" key="2">
    <source>
        <dbReference type="Proteomes" id="UP000321926"/>
    </source>
</evidence>
<dbReference type="OrthoDB" id="853296at2"/>
<dbReference type="RefSeq" id="WP_147922316.1">
    <property type="nucleotide sequence ID" value="NZ_VRTY01000049.1"/>
</dbReference>
<reference evidence="1 2" key="1">
    <citation type="submission" date="2019-08" db="EMBL/GenBank/DDBJ databases">
        <authorList>
            <person name="Shi S."/>
        </authorList>
    </citation>
    <scope>NUCLEOTIDE SEQUENCE [LARGE SCALE GENOMIC DNA]</scope>
    <source>
        <strain evidence="1 2">GY10130</strain>
    </source>
</reference>
<dbReference type="Proteomes" id="UP000321926">
    <property type="component" value="Unassembled WGS sequence"/>
</dbReference>
<sequence>MKLLVRHTFVLFLTLCILLGSVGMAFSDTLCNMASVKPAKEQAQEDSCCKKAAAGSQADDCCTEEFSFEKLEPVSSLKSFQLNIPDFFPLTAPSFAFHRFIDGSVRHIALYSADSSPLRAGRQLLHFIHILII</sequence>
<organism evidence="1 2">
    <name type="scientific">Pontibacter qinzhouensis</name>
    <dbReference type="NCBI Taxonomy" id="2603253"/>
    <lineage>
        <taxon>Bacteria</taxon>
        <taxon>Pseudomonadati</taxon>
        <taxon>Bacteroidota</taxon>
        <taxon>Cytophagia</taxon>
        <taxon>Cytophagales</taxon>
        <taxon>Hymenobacteraceae</taxon>
        <taxon>Pontibacter</taxon>
    </lineage>
</organism>
<dbReference type="InterPro" id="IPR058060">
    <property type="entry name" value="HYC_CC_PP"/>
</dbReference>